<accession>A0A1X7GGU0</accession>
<feature type="transmembrane region" description="Helical" evidence="1">
    <location>
        <begin position="90"/>
        <end position="115"/>
    </location>
</feature>
<evidence type="ECO:0000313" key="2">
    <source>
        <dbReference type="EMBL" id="SMF69574.1"/>
    </source>
</evidence>
<feature type="transmembrane region" description="Helical" evidence="1">
    <location>
        <begin position="32"/>
        <end position="51"/>
    </location>
</feature>
<organism evidence="2 3">
    <name type="scientific">Paenibacillus uliginis N3/975</name>
    <dbReference type="NCBI Taxonomy" id="1313296"/>
    <lineage>
        <taxon>Bacteria</taxon>
        <taxon>Bacillati</taxon>
        <taxon>Bacillota</taxon>
        <taxon>Bacilli</taxon>
        <taxon>Bacillales</taxon>
        <taxon>Paenibacillaceae</taxon>
        <taxon>Paenibacillus</taxon>
    </lineage>
</organism>
<name>A0A1X7GGU0_9BACL</name>
<dbReference type="EMBL" id="LT840184">
    <property type="protein sequence ID" value="SMF69574.1"/>
    <property type="molecule type" value="Genomic_DNA"/>
</dbReference>
<protein>
    <submittedName>
        <fullName evidence="2">Uncharacterized protein</fullName>
    </submittedName>
</protein>
<keyword evidence="1" id="KW-0812">Transmembrane</keyword>
<keyword evidence="3" id="KW-1185">Reference proteome</keyword>
<proteinExistence type="predicted"/>
<keyword evidence="1" id="KW-0472">Membrane</keyword>
<dbReference type="Proteomes" id="UP000192940">
    <property type="component" value="Chromosome I"/>
</dbReference>
<dbReference type="AlphaFoldDB" id="A0A1X7GGU0"/>
<reference evidence="3" key="1">
    <citation type="submission" date="2017-04" db="EMBL/GenBank/DDBJ databases">
        <authorList>
            <person name="Varghese N."/>
            <person name="Submissions S."/>
        </authorList>
    </citation>
    <scope>NUCLEOTIDE SEQUENCE [LARGE SCALE GENOMIC DNA]</scope>
    <source>
        <strain evidence="3">N3/975</strain>
    </source>
</reference>
<gene>
    <name evidence="2" type="ORF">SAMN05661091_0588</name>
</gene>
<evidence type="ECO:0000256" key="1">
    <source>
        <dbReference type="SAM" id="Phobius"/>
    </source>
</evidence>
<keyword evidence="1" id="KW-1133">Transmembrane helix</keyword>
<dbReference type="STRING" id="1313296.SAMN05661091_0588"/>
<sequence length="169" mass="18513">MNKMKYLDQTDGDYRIKAGGSNAKTFVLWREVVMAYAAPAIMAGIGGLITANRDLQIGALTTIGGASALVAWMLGLWLRSRGGHKRWIIGAPHLVVVGMFSLVGAAFGLFAAWVISGLLEIIIPNHHLAWVDRVWSDFPLSGLIASTIMTWRWRLNVTTNFSSKGEDKK</sequence>
<feature type="transmembrane region" description="Helical" evidence="1">
    <location>
        <begin position="57"/>
        <end position="78"/>
    </location>
</feature>
<evidence type="ECO:0000313" key="3">
    <source>
        <dbReference type="Proteomes" id="UP000192940"/>
    </source>
</evidence>